<protein>
    <submittedName>
        <fullName evidence="1">Uncharacterized protein</fullName>
    </submittedName>
</protein>
<accession>A0A430HDP0</accession>
<dbReference type="Proteomes" id="UP000278085">
    <property type="component" value="Unassembled WGS sequence"/>
</dbReference>
<proteinExistence type="predicted"/>
<dbReference type="EMBL" id="RXLQ01000023">
    <property type="protein sequence ID" value="RSZ55632.1"/>
    <property type="molecule type" value="Genomic_DNA"/>
</dbReference>
<keyword evidence="2" id="KW-1185">Reference proteome</keyword>
<organism evidence="1 2">
    <name type="scientific">Massilia atriviolacea</name>
    <dbReference type="NCBI Taxonomy" id="2495579"/>
    <lineage>
        <taxon>Bacteria</taxon>
        <taxon>Pseudomonadati</taxon>
        <taxon>Pseudomonadota</taxon>
        <taxon>Betaproteobacteria</taxon>
        <taxon>Burkholderiales</taxon>
        <taxon>Oxalobacteraceae</taxon>
        <taxon>Telluria group</taxon>
        <taxon>Massilia</taxon>
    </lineage>
</organism>
<comment type="caution">
    <text evidence="1">The sequence shown here is derived from an EMBL/GenBank/DDBJ whole genome shotgun (WGS) entry which is preliminary data.</text>
</comment>
<gene>
    <name evidence="1" type="ORF">EJB06_28380</name>
</gene>
<sequence length="77" mass="8084">MPPTSADAILAASPQTVIPAQAGIQSSSLSEGALDSRLRGNDGFKVYGDNCAMPERARGAASCRRFRARHNVPPTKS</sequence>
<evidence type="ECO:0000313" key="2">
    <source>
        <dbReference type="Proteomes" id="UP000278085"/>
    </source>
</evidence>
<dbReference type="AlphaFoldDB" id="A0A430HDP0"/>
<name>A0A430HDP0_9BURK</name>
<reference evidence="1 2" key="1">
    <citation type="submission" date="2018-12" db="EMBL/GenBank/DDBJ databases">
        <authorList>
            <person name="Yang E."/>
        </authorList>
    </citation>
    <scope>NUCLEOTIDE SEQUENCE [LARGE SCALE GENOMIC DNA]</scope>
    <source>
        <strain evidence="1 2">SOD</strain>
    </source>
</reference>
<evidence type="ECO:0000313" key="1">
    <source>
        <dbReference type="EMBL" id="RSZ55632.1"/>
    </source>
</evidence>